<proteinExistence type="predicted"/>
<accession>A0A0M0JRW9</accession>
<dbReference type="EMBL" id="JWZX01002432">
    <property type="protein sequence ID" value="KOO29334.1"/>
    <property type="molecule type" value="Genomic_DNA"/>
</dbReference>
<organism evidence="1 2">
    <name type="scientific">Chrysochromulina tobinii</name>
    <dbReference type="NCBI Taxonomy" id="1460289"/>
    <lineage>
        <taxon>Eukaryota</taxon>
        <taxon>Haptista</taxon>
        <taxon>Haptophyta</taxon>
        <taxon>Prymnesiophyceae</taxon>
        <taxon>Prymnesiales</taxon>
        <taxon>Chrysochromulinaceae</taxon>
        <taxon>Chrysochromulina</taxon>
    </lineage>
</organism>
<dbReference type="Proteomes" id="UP000037460">
    <property type="component" value="Unassembled WGS sequence"/>
</dbReference>
<protein>
    <submittedName>
        <fullName evidence="1">Uncharacterized protein</fullName>
    </submittedName>
</protein>
<reference evidence="2" key="1">
    <citation type="journal article" date="2015" name="PLoS Genet.">
        <title>Genome Sequence and Transcriptome Analyses of Chrysochromulina tobin: Metabolic Tools for Enhanced Algal Fitness in the Prominent Order Prymnesiales (Haptophyceae).</title>
        <authorList>
            <person name="Hovde B.T."/>
            <person name="Deodato C.R."/>
            <person name="Hunsperger H.M."/>
            <person name="Ryken S.A."/>
            <person name="Yost W."/>
            <person name="Jha R.K."/>
            <person name="Patterson J."/>
            <person name="Monnat R.J. Jr."/>
            <person name="Barlow S.B."/>
            <person name="Starkenburg S.R."/>
            <person name="Cattolico R.A."/>
        </authorList>
    </citation>
    <scope>NUCLEOTIDE SEQUENCE</scope>
    <source>
        <strain evidence="2">CCMP291</strain>
    </source>
</reference>
<gene>
    <name evidence="1" type="ORF">Ctob_002205</name>
</gene>
<name>A0A0M0JRW9_9EUKA</name>
<keyword evidence="2" id="KW-1185">Reference proteome</keyword>
<dbReference type="AlphaFoldDB" id="A0A0M0JRW9"/>
<sequence>MSRSWSARWISKGLDASCCARWYTLTKSMPSWSRGTRSSEHRGPCDDRQKTMCFEDHVTLAGAPSRS</sequence>
<comment type="caution">
    <text evidence="1">The sequence shown here is derived from an EMBL/GenBank/DDBJ whole genome shotgun (WGS) entry which is preliminary data.</text>
</comment>
<evidence type="ECO:0000313" key="1">
    <source>
        <dbReference type="EMBL" id="KOO29334.1"/>
    </source>
</evidence>
<evidence type="ECO:0000313" key="2">
    <source>
        <dbReference type="Proteomes" id="UP000037460"/>
    </source>
</evidence>